<dbReference type="PANTHER" id="PTHR18952:SF176">
    <property type="entry name" value="CARBONIC ANHYDRASE"/>
    <property type="match status" value="1"/>
</dbReference>
<dbReference type="SMART" id="SM01057">
    <property type="entry name" value="Carb_anhydrase"/>
    <property type="match status" value="1"/>
</dbReference>
<dbReference type="SUPFAM" id="SSF51069">
    <property type="entry name" value="Carbonic anhydrase"/>
    <property type="match status" value="1"/>
</dbReference>
<dbReference type="AlphaFoldDB" id="A0A811JVN2"/>
<dbReference type="InterPro" id="IPR018338">
    <property type="entry name" value="Carbonic_anhydrase_a-class_CS"/>
</dbReference>
<dbReference type="EMBL" id="CAJFCW020000001">
    <property type="protein sequence ID" value="CAG9085178.1"/>
    <property type="molecule type" value="Genomic_DNA"/>
</dbReference>
<reference evidence="6" key="1">
    <citation type="submission" date="2020-09" db="EMBL/GenBank/DDBJ databases">
        <authorList>
            <person name="Kikuchi T."/>
        </authorList>
    </citation>
    <scope>NUCLEOTIDE SEQUENCE</scope>
    <source>
        <strain evidence="6">SH1</strain>
    </source>
</reference>
<comment type="similarity">
    <text evidence="1 4">Belongs to the alpha-carbonic anhydrase family.</text>
</comment>
<dbReference type="Gene3D" id="3.10.200.10">
    <property type="entry name" value="Alpha carbonic anhydrase"/>
    <property type="match status" value="1"/>
</dbReference>
<keyword evidence="7" id="KW-1185">Reference proteome</keyword>
<evidence type="ECO:0000256" key="3">
    <source>
        <dbReference type="ARBA" id="ARBA00022833"/>
    </source>
</evidence>
<evidence type="ECO:0000256" key="2">
    <source>
        <dbReference type="ARBA" id="ARBA00022723"/>
    </source>
</evidence>
<dbReference type="EC" id="4.2.1.1" evidence="4"/>
<name>A0A811JVN2_9BILA</name>
<protein>
    <recommendedName>
        <fullName evidence="4">Carbonic anhydrase</fullName>
        <ecNumber evidence="4">4.2.1.1</ecNumber>
    </recommendedName>
</protein>
<dbReference type="InterPro" id="IPR036398">
    <property type="entry name" value="CA_dom_sf"/>
</dbReference>
<evidence type="ECO:0000313" key="6">
    <source>
        <dbReference type="EMBL" id="CAD5207319.1"/>
    </source>
</evidence>
<comment type="function">
    <text evidence="4">Reversible hydration of carbon dioxide.</text>
</comment>
<comment type="cofactor">
    <cofactor evidence="4">
        <name>Zn(2+)</name>
        <dbReference type="ChEBI" id="CHEBI:29105"/>
    </cofactor>
</comment>
<dbReference type="EMBL" id="CAJFDH010000001">
    <property type="protein sequence ID" value="CAD5207319.1"/>
    <property type="molecule type" value="Genomic_DNA"/>
</dbReference>
<feature type="domain" description="Alpha-carbonic anhydrase" evidence="5">
    <location>
        <begin position="36"/>
        <end position="299"/>
    </location>
</feature>
<dbReference type="PROSITE" id="PS00162">
    <property type="entry name" value="ALPHA_CA_1"/>
    <property type="match status" value="1"/>
</dbReference>
<dbReference type="InterPro" id="IPR001148">
    <property type="entry name" value="CA_dom"/>
</dbReference>
<gene>
    <name evidence="6" type="ORF">BOKJ2_LOCUS2003</name>
</gene>
<keyword evidence="3 4" id="KW-0862">Zinc</keyword>
<dbReference type="GO" id="GO:0008270">
    <property type="term" value="F:zinc ion binding"/>
    <property type="evidence" value="ECO:0007669"/>
    <property type="project" value="UniProtKB-UniRule"/>
</dbReference>
<comment type="caution">
    <text evidence="6">The sequence shown here is derived from an EMBL/GenBank/DDBJ whole genome shotgun (WGS) entry which is preliminary data.</text>
</comment>
<keyword evidence="2 4" id="KW-0479">Metal-binding</keyword>
<dbReference type="Proteomes" id="UP000614601">
    <property type="component" value="Unassembled WGS sequence"/>
</dbReference>
<dbReference type="OrthoDB" id="429145at2759"/>
<dbReference type="GO" id="GO:0004089">
    <property type="term" value="F:carbonate dehydratase activity"/>
    <property type="evidence" value="ECO:0007669"/>
    <property type="project" value="UniProtKB-UniRule"/>
</dbReference>
<evidence type="ECO:0000313" key="7">
    <source>
        <dbReference type="Proteomes" id="UP000614601"/>
    </source>
</evidence>
<accession>A0A811JVN2</accession>
<dbReference type="PANTHER" id="PTHR18952">
    <property type="entry name" value="CARBONIC ANHYDRASE"/>
    <property type="match status" value="1"/>
</dbReference>
<dbReference type="Pfam" id="PF00194">
    <property type="entry name" value="Carb_anhydrase"/>
    <property type="match status" value="1"/>
</dbReference>
<evidence type="ECO:0000256" key="1">
    <source>
        <dbReference type="ARBA" id="ARBA00010718"/>
    </source>
</evidence>
<dbReference type="Proteomes" id="UP000783686">
    <property type="component" value="Unassembled WGS sequence"/>
</dbReference>
<comment type="catalytic activity">
    <reaction evidence="4">
        <text>hydrogencarbonate + H(+) = CO2 + H2O</text>
        <dbReference type="Rhea" id="RHEA:10748"/>
        <dbReference type="ChEBI" id="CHEBI:15377"/>
        <dbReference type="ChEBI" id="CHEBI:15378"/>
        <dbReference type="ChEBI" id="CHEBI:16526"/>
        <dbReference type="ChEBI" id="CHEBI:17544"/>
        <dbReference type="EC" id="4.2.1.1"/>
    </reaction>
</comment>
<dbReference type="GO" id="GO:0005737">
    <property type="term" value="C:cytoplasm"/>
    <property type="evidence" value="ECO:0007669"/>
    <property type="project" value="TreeGrafter"/>
</dbReference>
<dbReference type="InterPro" id="IPR023561">
    <property type="entry name" value="Carbonic_anhydrase_a-class"/>
</dbReference>
<sequence>MAFLGQLSAKFNEVKTQLPLNSVLDNVNKVKQNVVNNPVFNKCTQQLDSLGKILQVNVNLKQSPIDLLPLYTAFDPALENATFRFDYDDTTQCILRNIGQCLSIKYPDGASDDMGISFLPEEQYHLDTVNLHWGSEPMNGSEHTVGGVGYAGELHFIHRNLKYTSLEAASKQPDGIVAFAVFLNESHGDNLNFIPLTNILSNVQYNGSESGLSGFKFSALLPPNEKAKEFWVYEGSETVEPYRETLKWIVFRAAIPISSEQLEKLRQLNKTKYEDEVEAKMTPIRSIQQLNGRLARSSFKSVAQAELP</sequence>
<evidence type="ECO:0000256" key="4">
    <source>
        <dbReference type="RuleBase" id="RU367011"/>
    </source>
</evidence>
<evidence type="ECO:0000259" key="5">
    <source>
        <dbReference type="PROSITE" id="PS51144"/>
    </source>
</evidence>
<keyword evidence="4" id="KW-0456">Lyase</keyword>
<dbReference type="PROSITE" id="PS51144">
    <property type="entry name" value="ALPHA_CA_2"/>
    <property type="match status" value="1"/>
</dbReference>
<proteinExistence type="inferred from homology"/>
<organism evidence="6 7">
    <name type="scientific">Bursaphelenchus okinawaensis</name>
    <dbReference type="NCBI Taxonomy" id="465554"/>
    <lineage>
        <taxon>Eukaryota</taxon>
        <taxon>Metazoa</taxon>
        <taxon>Ecdysozoa</taxon>
        <taxon>Nematoda</taxon>
        <taxon>Chromadorea</taxon>
        <taxon>Rhabditida</taxon>
        <taxon>Tylenchina</taxon>
        <taxon>Tylenchomorpha</taxon>
        <taxon>Aphelenchoidea</taxon>
        <taxon>Aphelenchoididae</taxon>
        <taxon>Bursaphelenchus</taxon>
    </lineage>
</organism>